<dbReference type="CDD" id="cd11669">
    <property type="entry name" value="TTHB210-like"/>
    <property type="match status" value="1"/>
</dbReference>
<evidence type="ECO:0000313" key="3">
    <source>
        <dbReference type="Proteomes" id="UP001220530"/>
    </source>
</evidence>
<dbReference type="Proteomes" id="UP001220530">
    <property type="component" value="Chromosome"/>
</dbReference>
<sequence length="138" mass="15257">MKFVKTLICSGFFLVLNSTAFSQSLDTLPDKSTLPADVVQVSASVPLMGEHWANPQTLPLGPIYCVHDGKVVCIEYMISQQDFADGKSWPTLAGLTNLPSVNHVDIGFEPHGHEGYEIPHYDLHVFFITPEEKAKITE</sequence>
<feature type="chain" id="PRO_5046408535" description="DUF5602 domain-containing protein" evidence="1">
    <location>
        <begin position="23"/>
        <end position="138"/>
    </location>
</feature>
<accession>A0ABY7YKU0</accession>
<proteinExistence type="predicted"/>
<keyword evidence="3" id="KW-1185">Reference proteome</keyword>
<organism evidence="2 3">
    <name type="scientific">Devosia algicola</name>
    <dbReference type="NCBI Taxonomy" id="3026418"/>
    <lineage>
        <taxon>Bacteria</taxon>
        <taxon>Pseudomonadati</taxon>
        <taxon>Pseudomonadota</taxon>
        <taxon>Alphaproteobacteria</taxon>
        <taxon>Hyphomicrobiales</taxon>
        <taxon>Devosiaceae</taxon>
        <taxon>Devosia</taxon>
    </lineage>
</organism>
<dbReference type="InterPro" id="IPR033786">
    <property type="entry name" value="TTHB210-like"/>
</dbReference>
<reference evidence="2 3" key="1">
    <citation type="submission" date="2023-02" db="EMBL/GenBank/DDBJ databases">
        <title>Devosia algicola sp. nov., isolated from the phycosphere of marine algae.</title>
        <authorList>
            <person name="Kim J.M."/>
            <person name="Lee J.K."/>
            <person name="Choi B.J."/>
            <person name="Bayburt H."/>
            <person name="Jeon C.O."/>
        </authorList>
    </citation>
    <scope>NUCLEOTIDE SEQUENCE [LARGE SCALE GENOMIC DNA]</scope>
    <source>
        <strain evidence="2 3">G20-9</strain>
    </source>
</reference>
<protein>
    <recommendedName>
        <fullName evidence="4">DUF5602 domain-containing protein</fullName>
    </recommendedName>
</protein>
<dbReference type="Gene3D" id="3.30.200.270">
    <property type="match status" value="1"/>
</dbReference>
<evidence type="ECO:0008006" key="4">
    <source>
        <dbReference type="Google" id="ProtNLM"/>
    </source>
</evidence>
<dbReference type="RefSeq" id="WP_282218313.1">
    <property type="nucleotide sequence ID" value="NZ_CP118246.1"/>
</dbReference>
<gene>
    <name evidence="2" type="ORF">PSQ19_14490</name>
</gene>
<name>A0ABY7YKU0_9HYPH</name>
<keyword evidence="1" id="KW-0732">Signal</keyword>
<dbReference type="EMBL" id="CP118246">
    <property type="protein sequence ID" value="WDR01904.1"/>
    <property type="molecule type" value="Genomic_DNA"/>
</dbReference>
<feature type="signal peptide" evidence="1">
    <location>
        <begin position="1"/>
        <end position="22"/>
    </location>
</feature>
<evidence type="ECO:0000313" key="2">
    <source>
        <dbReference type="EMBL" id="WDR01904.1"/>
    </source>
</evidence>
<evidence type="ECO:0000256" key="1">
    <source>
        <dbReference type="SAM" id="SignalP"/>
    </source>
</evidence>